<accession>A0ABT2UTR6</accession>
<protein>
    <submittedName>
        <fullName evidence="2">Uncharacterized protein</fullName>
    </submittedName>
</protein>
<keyword evidence="3" id="KW-1185">Reference proteome</keyword>
<gene>
    <name evidence="2" type="ORF">OB236_38480</name>
</gene>
<proteinExistence type="predicted"/>
<evidence type="ECO:0000256" key="1">
    <source>
        <dbReference type="SAM" id="MobiDB-lite"/>
    </source>
</evidence>
<organism evidence="2 3">
    <name type="scientific">Paenibacillus baimaensis</name>
    <dbReference type="NCBI Taxonomy" id="2982185"/>
    <lineage>
        <taxon>Bacteria</taxon>
        <taxon>Bacillati</taxon>
        <taxon>Bacillota</taxon>
        <taxon>Bacilli</taxon>
        <taxon>Bacillales</taxon>
        <taxon>Paenibacillaceae</taxon>
        <taxon>Paenibacillus</taxon>
    </lineage>
</organism>
<feature type="region of interest" description="Disordered" evidence="1">
    <location>
        <begin position="76"/>
        <end position="100"/>
    </location>
</feature>
<dbReference type="EMBL" id="JAOQIO010000124">
    <property type="protein sequence ID" value="MCU6798029.1"/>
    <property type="molecule type" value="Genomic_DNA"/>
</dbReference>
<comment type="caution">
    <text evidence="2">The sequence shown here is derived from an EMBL/GenBank/DDBJ whole genome shotgun (WGS) entry which is preliminary data.</text>
</comment>
<dbReference type="Proteomes" id="UP001652445">
    <property type="component" value="Unassembled WGS sequence"/>
</dbReference>
<evidence type="ECO:0000313" key="3">
    <source>
        <dbReference type="Proteomes" id="UP001652445"/>
    </source>
</evidence>
<dbReference type="RefSeq" id="WP_262688711.1">
    <property type="nucleotide sequence ID" value="NZ_JAOQIO010000124.1"/>
</dbReference>
<name>A0ABT2UTR6_9BACL</name>
<evidence type="ECO:0000313" key="2">
    <source>
        <dbReference type="EMBL" id="MCU6798029.1"/>
    </source>
</evidence>
<reference evidence="2 3" key="1">
    <citation type="submission" date="2022-09" db="EMBL/GenBank/DDBJ databases">
        <authorList>
            <person name="Han X.L."/>
            <person name="Wang Q."/>
            <person name="Lu T."/>
        </authorList>
    </citation>
    <scope>NUCLEOTIDE SEQUENCE [LARGE SCALE GENOMIC DNA]</scope>
    <source>
        <strain evidence="2 3">WQ 127069</strain>
    </source>
</reference>
<sequence length="100" mass="10898">MPENIQTFFMDMLREEGLSSGTVYASGIIKAGSIATRAADFKSQESIQEMTARILKENNCYIDGKKAAGKGGLNVNELENMTTPSIPKFRQPDKGVHTDG</sequence>
<feature type="compositionally biased region" description="Basic and acidic residues" evidence="1">
    <location>
        <begin position="90"/>
        <end position="100"/>
    </location>
</feature>